<dbReference type="eggNOG" id="KOG4235">
    <property type="taxonomic scope" value="Eukaryota"/>
</dbReference>
<dbReference type="GO" id="GO:0043771">
    <property type="term" value="F:cytidine kinase activity"/>
    <property type="evidence" value="ECO:0007669"/>
    <property type="project" value="EnsemblMetazoa"/>
</dbReference>
<dbReference type="InterPro" id="IPR027417">
    <property type="entry name" value="P-loop_NTPase"/>
</dbReference>
<evidence type="ECO:0000313" key="5">
    <source>
        <dbReference type="EMBL" id="EDV30315.2"/>
    </source>
</evidence>
<dbReference type="Pfam" id="PF01712">
    <property type="entry name" value="dNK"/>
    <property type="match status" value="1"/>
</dbReference>
<sequence length="273" mass="31759">MTEDTPYTMRRNIISFIDRSLANLMATAASSARQGRKYAEGTQPFTVLIEGNIGSGKTTYLKYFEKFNDVCLLTEPVEKWRNVNGVNLLELMYKDPKKWAMPFQSYVTLTMLQSHTAPTDKKLKIMERSIFSARYCFVENMRRNGSLEDGMYNTLTEWYKFIDESIHIQADLIIYLRTSPEVAHERIRQRARSEESCVPLKYLQELHELHEDWLIYHRRPQACKVIVLDADLNLENIGSEYQRSESSIFDAISGTHQPAPVLVSPSKRERMSR</sequence>
<reference evidence="5 6" key="1">
    <citation type="journal article" date="2007" name="Nature">
        <title>Evolution of genes and genomes on the Drosophila phylogeny.</title>
        <authorList>
            <consortium name="Drosophila 12 Genomes Consortium"/>
            <person name="Clark A.G."/>
            <person name="Eisen M.B."/>
            <person name="Smith D.R."/>
            <person name="Bergman C.M."/>
            <person name="Oliver B."/>
            <person name="Markow T.A."/>
            <person name="Kaufman T.C."/>
            <person name="Kellis M."/>
            <person name="Gelbart W."/>
            <person name="Iyer V.N."/>
            <person name="Pollard D.A."/>
            <person name="Sackton T.B."/>
            <person name="Larracuente A.M."/>
            <person name="Singh N.D."/>
            <person name="Abad J.P."/>
            <person name="Abt D.N."/>
            <person name="Adryan B."/>
            <person name="Aguade M."/>
            <person name="Akashi H."/>
            <person name="Anderson W.W."/>
            <person name="Aquadro C.F."/>
            <person name="Ardell D.H."/>
            <person name="Arguello R."/>
            <person name="Artieri C.G."/>
            <person name="Barbash D.A."/>
            <person name="Barker D."/>
            <person name="Barsanti P."/>
            <person name="Batterham P."/>
            <person name="Batzoglou S."/>
            <person name="Begun D."/>
            <person name="Bhutkar A."/>
            <person name="Blanco E."/>
            <person name="Bosak S.A."/>
            <person name="Bradley R.K."/>
            <person name="Brand A.D."/>
            <person name="Brent M.R."/>
            <person name="Brooks A.N."/>
            <person name="Brown R.H."/>
            <person name="Butlin R.K."/>
            <person name="Caggese C."/>
            <person name="Calvi B.R."/>
            <person name="Bernardo de Carvalho A."/>
            <person name="Caspi A."/>
            <person name="Castrezana S."/>
            <person name="Celniker S.E."/>
            <person name="Chang J.L."/>
            <person name="Chapple C."/>
            <person name="Chatterji S."/>
            <person name="Chinwalla A."/>
            <person name="Civetta A."/>
            <person name="Clifton S.W."/>
            <person name="Comeron J.M."/>
            <person name="Costello J.C."/>
            <person name="Coyne J.A."/>
            <person name="Daub J."/>
            <person name="David R.G."/>
            <person name="Delcher A.L."/>
            <person name="Delehaunty K."/>
            <person name="Do C.B."/>
            <person name="Ebling H."/>
            <person name="Edwards K."/>
            <person name="Eickbush T."/>
            <person name="Evans J.D."/>
            <person name="Filipski A."/>
            <person name="Findeiss S."/>
            <person name="Freyhult E."/>
            <person name="Fulton L."/>
            <person name="Fulton R."/>
            <person name="Garcia A.C."/>
            <person name="Gardiner A."/>
            <person name="Garfield D.A."/>
            <person name="Garvin B.E."/>
            <person name="Gibson G."/>
            <person name="Gilbert D."/>
            <person name="Gnerre S."/>
            <person name="Godfrey J."/>
            <person name="Good R."/>
            <person name="Gotea V."/>
            <person name="Gravely B."/>
            <person name="Greenberg A.J."/>
            <person name="Griffiths-Jones S."/>
            <person name="Gross S."/>
            <person name="Guigo R."/>
            <person name="Gustafson E.A."/>
            <person name="Haerty W."/>
            <person name="Hahn M.W."/>
            <person name="Halligan D.L."/>
            <person name="Halpern A.L."/>
            <person name="Halter G.M."/>
            <person name="Han M.V."/>
            <person name="Heger A."/>
            <person name="Hillier L."/>
            <person name="Hinrichs A.S."/>
            <person name="Holmes I."/>
            <person name="Hoskins R.A."/>
            <person name="Hubisz M.J."/>
            <person name="Hultmark D."/>
            <person name="Huntley M.A."/>
            <person name="Jaffe D.B."/>
            <person name="Jagadeeshan S."/>
            <person name="Jeck W.R."/>
            <person name="Johnson J."/>
            <person name="Jones C.D."/>
            <person name="Jordan W.C."/>
            <person name="Karpen G.H."/>
            <person name="Kataoka E."/>
            <person name="Keightley P.D."/>
            <person name="Kheradpour P."/>
            <person name="Kirkness E.F."/>
            <person name="Koerich L.B."/>
            <person name="Kristiansen K."/>
            <person name="Kudrna D."/>
            <person name="Kulathinal R.J."/>
            <person name="Kumar S."/>
            <person name="Kwok R."/>
            <person name="Lander E."/>
            <person name="Langley C.H."/>
            <person name="Lapoint R."/>
            <person name="Lazzaro B.P."/>
            <person name="Lee S.J."/>
            <person name="Levesque L."/>
            <person name="Li R."/>
            <person name="Lin C.F."/>
            <person name="Lin M.F."/>
            <person name="Lindblad-Toh K."/>
            <person name="Llopart A."/>
            <person name="Long M."/>
            <person name="Low L."/>
            <person name="Lozovsky E."/>
            <person name="Lu J."/>
            <person name="Luo M."/>
            <person name="Machado C.A."/>
            <person name="Makalowski W."/>
            <person name="Marzo M."/>
            <person name="Matsuda M."/>
            <person name="Matzkin L."/>
            <person name="McAllister B."/>
            <person name="McBride C.S."/>
            <person name="McKernan B."/>
            <person name="McKernan K."/>
            <person name="Mendez-Lago M."/>
            <person name="Minx P."/>
            <person name="Mollenhauer M.U."/>
            <person name="Montooth K."/>
            <person name="Mount S.M."/>
            <person name="Mu X."/>
            <person name="Myers E."/>
            <person name="Negre B."/>
            <person name="Newfeld S."/>
            <person name="Nielsen R."/>
            <person name="Noor M.A."/>
            <person name="O'Grady P."/>
            <person name="Pachter L."/>
            <person name="Papaceit M."/>
            <person name="Parisi M.J."/>
            <person name="Parisi M."/>
            <person name="Parts L."/>
            <person name="Pedersen J.S."/>
            <person name="Pesole G."/>
            <person name="Phillippy A.M."/>
            <person name="Ponting C.P."/>
            <person name="Pop M."/>
            <person name="Porcelli D."/>
            <person name="Powell J.R."/>
            <person name="Prohaska S."/>
            <person name="Pruitt K."/>
            <person name="Puig M."/>
            <person name="Quesneville H."/>
            <person name="Ram K.R."/>
            <person name="Rand D."/>
            <person name="Rasmussen M.D."/>
            <person name="Reed L.K."/>
            <person name="Reenan R."/>
            <person name="Reily A."/>
            <person name="Remington K.A."/>
            <person name="Rieger T.T."/>
            <person name="Ritchie M.G."/>
            <person name="Robin C."/>
            <person name="Rogers Y.H."/>
            <person name="Rohde C."/>
            <person name="Rozas J."/>
            <person name="Rubenfield M.J."/>
            <person name="Ruiz A."/>
            <person name="Russo S."/>
            <person name="Salzberg S.L."/>
            <person name="Sanchez-Gracia A."/>
            <person name="Saranga D.J."/>
            <person name="Sato H."/>
            <person name="Schaeffer S.W."/>
            <person name="Schatz M.C."/>
            <person name="Schlenke T."/>
            <person name="Schwartz R."/>
            <person name="Segarra C."/>
            <person name="Singh R.S."/>
            <person name="Sirot L."/>
            <person name="Sirota M."/>
            <person name="Sisneros N.B."/>
            <person name="Smith C.D."/>
            <person name="Smith T.F."/>
            <person name="Spieth J."/>
            <person name="Stage D.E."/>
            <person name="Stark A."/>
            <person name="Stephan W."/>
            <person name="Strausberg R.L."/>
            <person name="Strempel S."/>
            <person name="Sturgill D."/>
            <person name="Sutton G."/>
            <person name="Sutton G.G."/>
            <person name="Tao W."/>
            <person name="Teichmann S."/>
            <person name="Tobari Y.N."/>
            <person name="Tomimura Y."/>
            <person name="Tsolas J.M."/>
            <person name="Valente V.L."/>
            <person name="Venter E."/>
            <person name="Venter J.C."/>
            <person name="Vicario S."/>
            <person name="Vieira F.G."/>
            <person name="Vilella A.J."/>
            <person name="Villasante A."/>
            <person name="Walenz B."/>
            <person name="Wang J."/>
            <person name="Wasserman M."/>
            <person name="Watts T."/>
            <person name="Wilson D."/>
            <person name="Wilson R.K."/>
            <person name="Wing R.A."/>
            <person name="Wolfner M.F."/>
            <person name="Wong A."/>
            <person name="Wong G.K."/>
            <person name="Wu C.I."/>
            <person name="Wu G."/>
            <person name="Yamamoto D."/>
            <person name="Yang H.P."/>
            <person name="Yang S.P."/>
            <person name="Yorke J.A."/>
            <person name="Yoshida K."/>
            <person name="Zdobnov E."/>
            <person name="Zhang P."/>
            <person name="Zhang Y."/>
            <person name="Zimin A.V."/>
            <person name="Baldwin J."/>
            <person name="Abdouelleil A."/>
            <person name="Abdulkadir J."/>
            <person name="Abebe A."/>
            <person name="Abera B."/>
            <person name="Abreu J."/>
            <person name="Acer S.C."/>
            <person name="Aftuck L."/>
            <person name="Alexander A."/>
            <person name="An P."/>
            <person name="Anderson E."/>
            <person name="Anderson S."/>
            <person name="Arachi H."/>
            <person name="Azer M."/>
            <person name="Bachantsang P."/>
            <person name="Barry A."/>
            <person name="Bayul T."/>
            <person name="Berlin A."/>
            <person name="Bessette D."/>
            <person name="Bloom T."/>
            <person name="Blye J."/>
            <person name="Boguslavskiy L."/>
            <person name="Bonnet C."/>
            <person name="Boukhgalter B."/>
            <person name="Bourzgui I."/>
            <person name="Brown A."/>
            <person name="Cahill P."/>
            <person name="Channer S."/>
            <person name="Cheshatsang Y."/>
            <person name="Chuda L."/>
            <person name="Citroen M."/>
            <person name="Collymore A."/>
            <person name="Cooke P."/>
            <person name="Costello M."/>
            <person name="D'Aco K."/>
            <person name="Daza R."/>
            <person name="De Haan G."/>
            <person name="DeGray S."/>
            <person name="DeMaso C."/>
            <person name="Dhargay N."/>
            <person name="Dooley K."/>
            <person name="Dooley E."/>
            <person name="Doricent M."/>
            <person name="Dorje P."/>
            <person name="Dorjee K."/>
            <person name="Dupes A."/>
            <person name="Elong R."/>
            <person name="Falk J."/>
            <person name="Farina A."/>
            <person name="Faro S."/>
            <person name="Ferguson D."/>
            <person name="Fisher S."/>
            <person name="Foley C.D."/>
            <person name="Franke A."/>
            <person name="Friedrich D."/>
            <person name="Gadbois L."/>
            <person name="Gearin G."/>
            <person name="Gearin C.R."/>
            <person name="Giannoukos G."/>
            <person name="Goode T."/>
            <person name="Graham J."/>
            <person name="Grandbois E."/>
            <person name="Grewal S."/>
            <person name="Gyaltsen K."/>
            <person name="Hafez N."/>
            <person name="Hagos B."/>
            <person name="Hall J."/>
            <person name="Henson C."/>
            <person name="Hollinger A."/>
            <person name="Honan T."/>
            <person name="Huard M.D."/>
            <person name="Hughes L."/>
            <person name="Hurhula B."/>
            <person name="Husby M.E."/>
            <person name="Kamat A."/>
            <person name="Kanga B."/>
            <person name="Kashin S."/>
            <person name="Khazanovich D."/>
            <person name="Kisner P."/>
            <person name="Lance K."/>
            <person name="Lara M."/>
            <person name="Lee W."/>
            <person name="Lennon N."/>
            <person name="Letendre F."/>
            <person name="LeVine R."/>
            <person name="Lipovsky A."/>
            <person name="Liu X."/>
            <person name="Liu J."/>
            <person name="Liu S."/>
            <person name="Lokyitsang T."/>
            <person name="Lokyitsang Y."/>
            <person name="Lubonja R."/>
            <person name="Lui A."/>
            <person name="MacDonald P."/>
            <person name="Magnisalis V."/>
            <person name="Maru K."/>
            <person name="Matthews C."/>
            <person name="McCusker W."/>
            <person name="McDonough S."/>
            <person name="Mehta T."/>
            <person name="Meldrim J."/>
            <person name="Meneus L."/>
            <person name="Mihai O."/>
            <person name="Mihalev A."/>
            <person name="Mihova T."/>
            <person name="Mittelman R."/>
            <person name="Mlenga V."/>
            <person name="Montmayeur A."/>
            <person name="Mulrain L."/>
            <person name="Navidi A."/>
            <person name="Naylor J."/>
            <person name="Negash T."/>
            <person name="Nguyen T."/>
            <person name="Nguyen N."/>
            <person name="Nicol R."/>
            <person name="Norbu C."/>
            <person name="Norbu N."/>
            <person name="Novod N."/>
            <person name="O'Neill B."/>
            <person name="Osman S."/>
            <person name="Markiewicz E."/>
            <person name="Oyono O.L."/>
            <person name="Patti C."/>
            <person name="Phunkhang P."/>
            <person name="Pierre F."/>
            <person name="Priest M."/>
            <person name="Raghuraman S."/>
            <person name="Rege F."/>
            <person name="Reyes R."/>
            <person name="Rise C."/>
            <person name="Rogov P."/>
            <person name="Ross K."/>
            <person name="Ryan E."/>
            <person name="Settipalli S."/>
            <person name="Shea T."/>
            <person name="Sherpa N."/>
            <person name="Shi L."/>
            <person name="Shih D."/>
            <person name="Sparrow T."/>
            <person name="Spaulding J."/>
            <person name="Stalker J."/>
            <person name="Stange-Thomann N."/>
            <person name="Stavropoulos S."/>
            <person name="Stone C."/>
            <person name="Strader C."/>
            <person name="Tesfaye S."/>
            <person name="Thomson T."/>
            <person name="Thoulutsang Y."/>
            <person name="Thoulutsang D."/>
            <person name="Topham K."/>
            <person name="Topping I."/>
            <person name="Tsamla T."/>
            <person name="Vassiliev H."/>
            <person name="Vo A."/>
            <person name="Wangchuk T."/>
            <person name="Wangdi T."/>
            <person name="Weiand M."/>
            <person name="Wilkinson J."/>
            <person name="Wilson A."/>
            <person name="Yadav S."/>
            <person name="Young G."/>
            <person name="Yu Q."/>
            <person name="Zembek L."/>
            <person name="Zhong D."/>
            <person name="Zimmer A."/>
            <person name="Zwirko Z."/>
            <person name="Jaffe D.B."/>
            <person name="Alvarez P."/>
            <person name="Brockman W."/>
            <person name="Butler J."/>
            <person name="Chin C."/>
            <person name="Gnerre S."/>
            <person name="Grabherr M."/>
            <person name="Kleber M."/>
            <person name="Mauceli E."/>
            <person name="MacCallum I."/>
        </authorList>
    </citation>
    <scope>NUCLEOTIDE SEQUENCE [LARGE SCALE GENOMIC DNA]</scope>
    <source>
        <strain evidence="6">Tucson 14024-0371.13</strain>
    </source>
</reference>
<name>B3MSS5_DROAN</name>
<evidence type="ECO:0000256" key="2">
    <source>
        <dbReference type="PIRSR" id="PIRSR000705-1"/>
    </source>
</evidence>
<dbReference type="SUPFAM" id="SSF52540">
    <property type="entry name" value="P-loop containing nucleoside triphosphate hydrolases"/>
    <property type="match status" value="1"/>
</dbReference>
<feature type="domain" description="Deoxynucleoside kinase" evidence="4">
    <location>
        <begin position="48"/>
        <end position="240"/>
    </location>
</feature>
<dbReference type="HOGENOM" id="CLU_030466_1_0_1"/>
<dbReference type="STRING" id="7217.B3MSS5"/>
<dbReference type="GO" id="GO:0004137">
    <property type="term" value="F:deoxycytidine kinase activity"/>
    <property type="evidence" value="ECO:0007669"/>
    <property type="project" value="EnsemblMetazoa"/>
</dbReference>
<dbReference type="GO" id="GO:0005524">
    <property type="term" value="F:ATP binding"/>
    <property type="evidence" value="ECO:0007669"/>
    <property type="project" value="UniProtKB-KW"/>
</dbReference>
<keyword evidence="3" id="KW-0067">ATP-binding</keyword>
<keyword evidence="3" id="KW-0547">Nucleotide-binding</keyword>
<dbReference type="GeneID" id="6505870"/>
<dbReference type="GO" id="GO:0004138">
    <property type="term" value="F:deoxyguanosine kinase activity"/>
    <property type="evidence" value="ECO:0007669"/>
    <property type="project" value="EnsemblMetazoa"/>
</dbReference>
<proteinExistence type="inferred from homology"/>
<dbReference type="KEGG" id="dan:6505870"/>
<dbReference type="SMR" id="B3MSS5"/>
<dbReference type="InParanoid" id="B3MSS5"/>
<feature type="binding site" evidence="3">
    <location>
        <begin position="51"/>
        <end position="59"/>
    </location>
    <ligand>
        <name>ATP</name>
        <dbReference type="ChEBI" id="CHEBI:30616"/>
    </ligand>
</feature>
<evidence type="ECO:0000256" key="1">
    <source>
        <dbReference type="ARBA" id="ARBA00007420"/>
    </source>
</evidence>
<dbReference type="Proteomes" id="UP000007801">
    <property type="component" value="Unassembled WGS sequence"/>
</dbReference>
<dbReference type="PIRSF" id="PIRSF000705">
    <property type="entry name" value="DNK"/>
    <property type="match status" value="1"/>
</dbReference>
<dbReference type="OrthoDB" id="567086at2759"/>
<dbReference type="GO" id="GO:0004136">
    <property type="term" value="F:deoxyadenosine kinase activity"/>
    <property type="evidence" value="ECO:0007669"/>
    <property type="project" value="EnsemblMetazoa"/>
</dbReference>
<dbReference type="GO" id="GO:0005739">
    <property type="term" value="C:mitochondrion"/>
    <property type="evidence" value="ECO:0007669"/>
    <property type="project" value="TreeGrafter"/>
</dbReference>
<keyword evidence="6" id="KW-1185">Reference proteome</keyword>
<dbReference type="FunFam" id="3.40.50.300:FF:001571">
    <property type="entry name" value="Deoxynucleoside kinase"/>
    <property type="match status" value="1"/>
</dbReference>
<dbReference type="PANTHER" id="PTHR10513:SF24">
    <property type="entry name" value="THYMIDINE KINASE 2, MITOCHONDRIAL"/>
    <property type="match status" value="1"/>
</dbReference>
<dbReference type="GO" id="GO:0004797">
    <property type="term" value="F:thymidine kinase activity"/>
    <property type="evidence" value="ECO:0007669"/>
    <property type="project" value="EnsemblMetazoa"/>
</dbReference>
<dbReference type="GO" id="GO:0043174">
    <property type="term" value="P:nucleoside salvage"/>
    <property type="evidence" value="ECO:0007669"/>
    <property type="project" value="EnsemblMetazoa"/>
</dbReference>
<dbReference type="FunCoup" id="B3MSS5">
    <property type="interactions" value="1037"/>
</dbReference>
<dbReference type="Gene3D" id="3.40.50.300">
    <property type="entry name" value="P-loop containing nucleotide triphosphate hydrolases"/>
    <property type="match status" value="1"/>
</dbReference>
<evidence type="ECO:0000313" key="6">
    <source>
        <dbReference type="Proteomes" id="UP000007801"/>
    </source>
</evidence>
<evidence type="ECO:0000259" key="4">
    <source>
        <dbReference type="Pfam" id="PF01712"/>
    </source>
</evidence>
<dbReference type="AlphaFoldDB" id="B3MSS5"/>
<comment type="similarity">
    <text evidence="1">Belongs to the DCK/DGK family.</text>
</comment>
<feature type="binding site" evidence="3">
    <location>
        <begin position="186"/>
        <end position="190"/>
    </location>
    <ligand>
        <name>ATP</name>
        <dbReference type="ChEBI" id="CHEBI:30616"/>
    </ligand>
</feature>
<dbReference type="CDD" id="cd01673">
    <property type="entry name" value="dNK"/>
    <property type="match status" value="1"/>
</dbReference>
<evidence type="ECO:0000256" key="3">
    <source>
        <dbReference type="PIRSR" id="PIRSR000705-3"/>
    </source>
</evidence>
<dbReference type="GO" id="GO:0004849">
    <property type="term" value="F:uridine kinase activity"/>
    <property type="evidence" value="ECO:0007669"/>
    <property type="project" value="EnsemblMetazoa"/>
</dbReference>
<dbReference type="InterPro" id="IPR031314">
    <property type="entry name" value="DNK_dom"/>
</dbReference>
<organism evidence="5 6">
    <name type="scientific">Drosophila ananassae</name>
    <name type="common">Fruit fly</name>
    <dbReference type="NCBI Taxonomy" id="7217"/>
    <lineage>
        <taxon>Eukaryota</taxon>
        <taxon>Metazoa</taxon>
        <taxon>Ecdysozoa</taxon>
        <taxon>Arthropoda</taxon>
        <taxon>Hexapoda</taxon>
        <taxon>Insecta</taxon>
        <taxon>Pterygota</taxon>
        <taxon>Neoptera</taxon>
        <taxon>Endopterygota</taxon>
        <taxon>Diptera</taxon>
        <taxon>Brachycera</taxon>
        <taxon>Muscomorpha</taxon>
        <taxon>Ephydroidea</taxon>
        <taxon>Drosophilidae</taxon>
        <taxon>Drosophila</taxon>
        <taxon>Sophophora</taxon>
    </lineage>
</organism>
<feature type="active site" description="Proton acceptor" evidence="2">
    <location>
        <position position="127"/>
    </location>
</feature>
<dbReference type="InterPro" id="IPR050566">
    <property type="entry name" value="Deoxyribonucleoside_kinase"/>
</dbReference>
<dbReference type="InterPro" id="IPR002624">
    <property type="entry name" value="DCK/DGK"/>
</dbReference>
<gene>
    <name evidence="5" type="primary">Dana\GF23227</name>
    <name evidence="5" type="synonym">dana_GLEANR_7888</name>
    <name evidence="5" type="ORF">GF23227</name>
</gene>
<accession>B3MSS5</accession>
<dbReference type="EMBL" id="CH902623">
    <property type="protein sequence ID" value="EDV30315.2"/>
    <property type="molecule type" value="Genomic_DNA"/>
</dbReference>
<dbReference type="PANTHER" id="PTHR10513">
    <property type="entry name" value="DEOXYNUCLEOSIDE KINASE"/>
    <property type="match status" value="1"/>
</dbReference>
<protein>
    <recommendedName>
        <fullName evidence="4">Deoxynucleoside kinase domain-containing protein</fullName>
    </recommendedName>
</protein>